<dbReference type="Pfam" id="PF00849">
    <property type="entry name" value="PseudoU_synth_2"/>
    <property type="match status" value="1"/>
</dbReference>
<evidence type="ECO:0000256" key="2">
    <source>
        <dbReference type="ARBA" id="ARBA00023235"/>
    </source>
</evidence>
<dbReference type="CDD" id="cd00165">
    <property type="entry name" value="S4"/>
    <property type="match status" value="1"/>
</dbReference>
<organism evidence="4 5">
    <name type="scientific">Bradymonas sediminis</name>
    <dbReference type="NCBI Taxonomy" id="1548548"/>
    <lineage>
        <taxon>Bacteria</taxon>
        <taxon>Deltaproteobacteria</taxon>
        <taxon>Bradymonadales</taxon>
        <taxon>Bradymonadaceae</taxon>
        <taxon>Bradymonas</taxon>
    </lineage>
</organism>
<comment type="function">
    <text evidence="3">Responsible for synthesis of pseudouridine from uracil.</text>
</comment>
<dbReference type="InterPro" id="IPR036986">
    <property type="entry name" value="S4_RNA-bd_sf"/>
</dbReference>
<dbReference type="InterPro" id="IPR050188">
    <property type="entry name" value="RluA_PseudoU_synthase"/>
</dbReference>
<dbReference type="InterPro" id="IPR020103">
    <property type="entry name" value="PsdUridine_synth_cat_dom_sf"/>
</dbReference>
<dbReference type="InterPro" id="IPR006225">
    <property type="entry name" value="PsdUridine_synth_RluC/D"/>
</dbReference>
<dbReference type="NCBIfam" id="TIGR00005">
    <property type="entry name" value="rluA_subfam"/>
    <property type="match status" value="1"/>
</dbReference>
<gene>
    <name evidence="4" type="ORF">DN745_07570</name>
</gene>
<comment type="catalytic activity">
    <reaction evidence="3">
        <text>a uridine in RNA = a pseudouridine in RNA</text>
        <dbReference type="Rhea" id="RHEA:48348"/>
        <dbReference type="Rhea" id="RHEA-COMP:12068"/>
        <dbReference type="Rhea" id="RHEA-COMP:12069"/>
        <dbReference type="ChEBI" id="CHEBI:65314"/>
        <dbReference type="ChEBI" id="CHEBI:65315"/>
    </reaction>
</comment>
<dbReference type="GO" id="GO:0000455">
    <property type="term" value="P:enzyme-directed rRNA pseudouridine synthesis"/>
    <property type="evidence" value="ECO:0007669"/>
    <property type="project" value="TreeGrafter"/>
</dbReference>
<evidence type="ECO:0000313" key="4">
    <source>
        <dbReference type="EMBL" id="AWV89206.1"/>
    </source>
</evidence>
<dbReference type="PANTHER" id="PTHR21600">
    <property type="entry name" value="MITOCHONDRIAL RNA PSEUDOURIDINE SYNTHASE"/>
    <property type="match status" value="1"/>
</dbReference>
<keyword evidence="5" id="KW-1185">Reference proteome</keyword>
<dbReference type="RefSeq" id="WP_111333514.1">
    <property type="nucleotide sequence ID" value="NZ_CP030032.1"/>
</dbReference>
<protein>
    <recommendedName>
        <fullName evidence="3">Pseudouridine synthase</fullName>
        <ecNumber evidence="3">5.4.99.-</ecNumber>
    </recommendedName>
</protein>
<dbReference type="CDD" id="cd02869">
    <property type="entry name" value="PseudoU_synth_RluA_like"/>
    <property type="match status" value="1"/>
</dbReference>
<dbReference type="InterPro" id="IPR002942">
    <property type="entry name" value="S4_RNA-bd"/>
</dbReference>
<dbReference type="InterPro" id="IPR006145">
    <property type="entry name" value="PsdUridine_synth_RsuA/RluA"/>
</dbReference>
<dbReference type="EMBL" id="CP030032">
    <property type="protein sequence ID" value="AWV89206.1"/>
    <property type="molecule type" value="Genomic_DNA"/>
</dbReference>
<dbReference type="AlphaFoldDB" id="A0A2Z4FKF1"/>
<dbReference type="SUPFAM" id="SSF55120">
    <property type="entry name" value="Pseudouridine synthase"/>
    <property type="match status" value="1"/>
</dbReference>
<dbReference type="GO" id="GO:0003723">
    <property type="term" value="F:RNA binding"/>
    <property type="evidence" value="ECO:0007669"/>
    <property type="project" value="InterPro"/>
</dbReference>
<sequence>MNQPTTFRFLVEPDEEGTRLDVYLADQNDPPLSRSQVRRRLDAGEITVNDAQVKSGYTLREDDMIRWDFSPPSVPTLEAQKIPVDVLYEDASLAVVQKPAGMVVHPSPGHSDGTLVNALLYQFDDLAGIGGELRPGIVHRLDKDTSGALAVTKSDQAHRFLAEQFGKHTVSRSYHALVVGPRLEDQGVFDTFHARNPNNRKRFSGLHESKRRAITHYRVLERFDWDVCLVECRLQTGRTHQIRMHFFEANAPLLGDSLYGTALTQATPLIGRQALHARSLGFDHPDGSRVECESPYPADFQDALEALRAGKSWR</sequence>
<reference evidence="4 5" key="1">
    <citation type="submission" date="2018-06" db="EMBL/GenBank/DDBJ databases">
        <title>Lujinxingia sediminis gen. nov. sp. nov., a new facultative anaerobic member of the class Deltaproteobacteria, and proposal of Lujinxingaceae fam. nov.</title>
        <authorList>
            <person name="Guo L.-Y."/>
            <person name="Li C.-M."/>
            <person name="Wang S."/>
            <person name="Du Z.-J."/>
        </authorList>
    </citation>
    <scope>NUCLEOTIDE SEQUENCE [LARGE SCALE GENOMIC DNA]</scope>
    <source>
        <strain evidence="4 5">FA350</strain>
    </source>
</reference>
<accession>A0A2Z4FKF1</accession>
<dbReference type="PROSITE" id="PS50889">
    <property type="entry name" value="S4"/>
    <property type="match status" value="1"/>
</dbReference>
<dbReference type="EC" id="5.4.99.-" evidence="3"/>
<dbReference type="OrthoDB" id="128480at2"/>
<dbReference type="PANTHER" id="PTHR21600:SF44">
    <property type="entry name" value="RIBOSOMAL LARGE SUBUNIT PSEUDOURIDINE SYNTHASE D"/>
    <property type="match status" value="1"/>
</dbReference>
<dbReference type="SMART" id="SM00363">
    <property type="entry name" value="S4"/>
    <property type="match status" value="1"/>
</dbReference>
<evidence type="ECO:0000256" key="3">
    <source>
        <dbReference type="RuleBase" id="RU362028"/>
    </source>
</evidence>
<dbReference type="Gene3D" id="3.10.290.10">
    <property type="entry name" value="RNA-binding S4 domain"/>
    <property type="match status" value="1"/>
</dbReference>
<proteinExistence type="inferred from homology"/>
<dbReference type="Gene3D" id="3.30.2350.10">
    <property type="entry name" value="Pseudouridine synthase"/>
    <property type="match status" value="1"/>
</dbReference>
<evidence type="ECO:0000313" key="5">
    <source>
        <dbReference type="Proteomes" id="UP000249799"/>
    </source>
</evidence>
<dbReference type="Proteomes" id="UP000249799">
    <property type="component" value="Chromosome"/>
</dbReference>
<comment type="similarity">
    <text evidence="1 3">Belongs to the pseudouridine synthase RluA family.</text>
</comment>
<evidence type="ECO:0000256" key="1">
    <source>
        <dbReference type="ARBA" id="ARBA00010876"/>
    </source>
</evidence>
<dbReference type="SUPFAM" id="SSF55174">
    <property type="entry name" value="Alpha-L RNA-binding motif"/>
    <property type="match status" value="1"/>
</dbReference>
<dbReference type="KEGG" id="bsed:DN745_07570"/>
<keyword evidence="2 3" id="KW-0413">Isomerase</keyword>
<name>A0A2Z4FKF1_9DELT</name>
<dbReference type="GO" id="GO:0120159">
    <property type="term" value="F:rRNA pseudouridine synthase activity"/>
    <property type="evidence" value="ECO:0007669"/>
    <property type="project" value="UniProtKB-ARBA"/>
</dbReference>